<dbReference type="PANTHER" id="PTHR43686">
    <property type="entry name" value="SULFURTRANSFERASE-RELATED"/>
    <property type="match status" value="1"/>
</dbReference>
<feature type="binding site" evidence="2">
    <location>
        <begin position="29"/>
        <end position="31"/>
    </location>
    <ligand>
        <name>ATP</name>
        <dbReference type="ChEBI" id="CHEBI:30616"/>
    </ligand>
</feature>
<dbReference type="RefSeq" id="WP_149485334.1">
    <property type="nucleotide sequence ID" value="NZ_CP036150.1"/>
</dbReference>
<dbReference type="GO" id="GO:0016740">
    <property type="term" value="F:transferase activity"/>
    <property type="evidence" value="ECO:0007669"/>
    <property type="project" value="UniProtKB-KW"/>
</dbReference>
<protein>
    <submittedName>
        <fullName evidence="4">tRNA 2-thiocytidine biosynthesis protein TtcA</fullName>
    </submittedName>
</protein>
<dbReference type="CDD" id="cd24138">
    <property type="entry name" value="TtcA-like"/>
    <property type="match status" value="1"/>
</dbReference>
<dbReference type="KEGG" id="ock:EXM22_04345"/>
<accession>A0A5C1QM75</accession>
<dbReference type="EMBL" id="CP036150">
    <property type="protein sequence ID" value="QEN07252.1"/>
    <property type="molecule type" value="Genomic_DNA"/>
</dbReference>
<sequence length="249" mass="28275">MSSKTLSRKVDKAIFKFNLIEPGDKILLAVSGGKDSLAMSYFLGHKQNGFPIPFELGAVHIEGDFPGCGKSPVMAELMEEWGVPFEIVKVPIMKRLKPGKSMNCYWCSTQRRMELMRYAGENGYNKIALGHHLDDILETFFMNMMQKSELSTMLPKLKYDKYPFTVIRPLAYVKEQEIIDFSKEKDLLKAAAVCTYGTTSVRLEARKIIEIIAESEGQGVKDSIFEAMCNPVHRYMPYSLLDNEEDSET</sequence>
<dbReference type="OrthoDB" id="9801054at2"/>
<dbReference type="PIRSF" id="PIRSF004976">
    <property type="entry name" value="ATPase_YdaO"/>
    <property type="match status" value="1"/>
</dbReference>
<keyword evidence="5" id="KW-1185">Reference proteome</keyword>
<evidence type="ECO:0000259" key="3">
    <source>
        <dbReference type="Pfam" id="PF01171"/>
    </source>
</evidence>
<feature type="binding site" evidence="2">
    <location>
        <position position="35"/>
    </location>
    <ligand>
        <name>ATP</name>
        <dbReference type="ChEBI" id="CHEBI:30616"/>
    </ligand>
</feature>
<feature type="binding site" evidence="2">
    <location>
        <position position="135"/>
    </location>
    <ligand>
        <name>ATP</name>
        <dbReference type="ChEBI" id="CHEBI:30616"/>
    </ligand>
</feature>
<gene>
    <name evidence="4" type="ORF">EXM22_04345</name>
</gene>
<evidence type="ECO:0000313" key="5">
    <source>
        <dbReference type="Proteomes" id="UP000324209"/>
    </source>
</evidence>
<feature type="domain" description="tRNA(Ile)-lysidine/2-thiocytidine synthase N-terminal" evidence="3">
    <location>
        <begin position="25"/>
        <end position="187"/>
    </location>
</feature>
<dbReference type="Gene3D" id="3.40.50.620">
    <property type="entry name" value="HUPs"/>
    <property type="match status" value="1"/>
</dbReference>
<dbReference type="PANTHER" id="PTHR43686:SF1">
    <property type="entry name" value="AMINOTRAN_5 DOMAIN-CONTAINING PROTEIN"/>
    <property type="match status" value="1"/>
</dbReference>
<proteinExistence type="predicted"/>
<keyword evidence="2" id="KW-0547">Nucleotide-binding</keyword>
<evidence type="ECO:0000256" key="2">
    <source>
        <dbReference type="PIRSR" id="PIRSR004976-51"/>
    </source>
</evidence>
<evidence type="ECO:0000256" key="1">
    <source>
        <dbReference type="ARBA" id="ARBA00022679"/>
    </source>
</evidence>
<dbReference type="InterPro" id="IPR011063">
    <property type="entry name" value="TilS/TtcA_N"/>
</dbReference>
<organism evidence="4 5">
    <name type="scientific">Oceanispirochaeta crateris</name>
    <dbReference type="NCBI Taxonomy" id="2518645"/>
    <lineage>
        <taxon>Bacteria</taxon>
        <taxon>Pseudomonadati</taxon>
        <taxon>Spirochaetota</taxon>
        <taxon>Spirochaetia</taxon>
        <taxon>Spirochaetales</taxon>
        <taxon>Spirochaetaceae</taxon>
        <taxon>Oceanispirochaeta</taxon>
    </lineage>
</organism>
<dbReference type="GO" id="GO:0005524">
    <property type="term" value="F:ATP binding"/>
    <property type="evidence" value="ECO:0007669"/>
    <property type="project" value="UniProtKB-KW"/>
</dbReference>
<keyword evidence="2" id="KW-0067">ATP-binding</keyword>
<dbReference type="Proteomes" id="UP000324209">
    <property type="component" value="Chromosome"/>
</dbReference>
<name>A0A5C1QM75_9SPIO</name>
<feature type="binding site" evidence="2">
    <location>
        <position position="130"/>
    </location>
    <ligand>
        <name>ATP</name>
        <dbReference type="ChEBI" id="CHEBI:30616"/>
    </ligand>
</feature>
<dbReference type="Pfam" id="PF01171">
    <property type="entry name" value="ATP_bind_3"/>
    <property type="match status" value="1"/>
</dbReference>
<evidence type="ECO:0000313" key="4">
    <source>
        <dbReference type="EMBL" id="QEN07252.1"/>
    </source>
</evidence>
<dbReference type="SUPFAM" id="SSF52402">
    <property type="entry name" value="Adenine nucleotide alpha hydrolases-like"/>
    <property type="match status" value="1"/>
</dbReference>
<dbReference type="GO" id="GO:0008033">
    <property type="term" value="P:tRNA processing"/>
    <property type="evidence" value="ECO:0007669"/>
    <property type="project" value="InterPro"/>
</dbReference>
<dbReference type="AlphaFoldDB" id="A0A5C1QM75"/>
<reference evidence="4 5" key="1">
    <citation type="submission" date="2019-02" db="EMBL/GenBank/DDBJ databases">
        <title>Complete Genome Sequence and Methylome Analysis of free living Spirochaetas.</title>
        <authorList>
            <person name="Fomenkov A."/>
            <person name="Dubinina G."/>
            <person name="Leshcheva N."/>
            <person name="Mikheeva N."/>
            <person name="Grabovich M."/>
            <person name="Vincze T."/>
            <person name="Roberts R.J."/>
        </authorList>
    </citation>
    <scope>NUCLEOTIDE SEQUENCE [LARGE SCALE GENOMIC DNA]</scope>
    <source>
        <strain evidence="4 5">K2</strain>
    </source>
</reference>
<dbReference type="InterPro" id="IPR014729">
    <property type="entry name" value="Rossmann-like_a/b/a_fold"/>
</dbReference>
<dbReference type="InterPro" id="IPR035107">
    <property type="entry name" value="tRNA_thiolation_TtcA_Ctu1"/>
</dbReference>
<feature type="binding site" evidence="2">
    <location>
        <position position="61"/>
    </location>
    <ligand>
        <name>ATP</name>
        <dbReference type="ChEBI" id="CHEBI:30616"/>
    </ligand>
</feature>
<keyword evidence="1" id="KW-0808">Transferase</keyword>